<feature type="transmembrane region" description="Helical" evidence="6">
    <location>
        <begin position="296"/>
        <end position="315"/>
    </location>
</feature>
<gene>
    <name evidence="9" type="ORF">ACEWY4_013330</name>
</gene>
<feature type="compositionally biased region" description="Polar residues" evidence="7">
    <location>
        <begin position="805"/>
        <end position="818"/>
    </location>
</feature>
<comment type="caution">
    <text evidence="9">The sequence shown here is derived from an EMBL/GenBank/DDBJ whole genome shotgun (WGS) entry which is preliminary data.</text>
</comment>
<feature type="compositionally biased region" description="Basic residues" evidence="7">
    <location>
        <begin position="1"/>
        <end position="10"/>
    </location>
</feature>
<feature type="transmembrane region" description="Helical" evidence="6">
    <location>
        <begin position="556"/>
        <end position="582"/>
    </location>
</feature>
<feature type="region of interest" description="Disordered" evidence="7">
    <location>
        <begin position="738"/>
        <end position="888"/>
    </location>
</feature>
<feature type="compositionally biased region" description="Low complexity" evidence="7">
    <location>
        <begin position="865"/>
        <end position="881"/>
    </location>
</feature>
<feature type="compositionally biased region" description="Polar residues" evidence="7">
    <location>
        <begin position="25"/>
        <end position="35"/>
    </location>
</feature>
<dbReference type="PANTHER" id="PTHR23302">
    <property type="entry name" value="TRANSMEMBRANE CHANNEL-RELATED"/>
    <property type="match status" value="1"/>
</dbReference>
<keyword evidence="5 6" id="KW-0472">Membrane</keyword>
<feature type="transmembrane region" description="Helical" evidence="6">
    <location>
        <begin position="428"/>
        <end position="450"/>
    </location>
</feature>
<evidence type="ECO:0000259" key="8">
    <source>
        <dbReference type="Pfam" id="PF07810"/>
    </source>
</evidence>
<dbReference type="AlphaFoldDB" id="A0ABD1JW23"/>
<evidence type="ECO:0000256" key="4">
    <source>
        <dbReference type="ARBA" id="ARBA00022989"/>
    </source>
</evidence>
<evidence type="ECO:0000256" key="1">
    <source>
        <dbReference type="ARBA" id="ARBA00004141"/>
    </source>
</evidence>
<reference evidence="9 10" key="1">
    <citation type="submission" date="2024-09" db="EMBL/GenBank/DDBJ databases">
        <title>A chromosome-level genome assembly of Gray's grenadier anchovy, Coilia grayii.</title>
        <authorList>
            <person name="Fu Z."/>
        </authorList>
    </citation>
    <scope>NUCLEOTIDE SEQUENCE [LARGE SCALE GENOMIC DNA]</scope>
    <source>
        <strain evidence="9">G4</strain>
        <tissue evidence="9">Muscle</tissue>
    </source>
</reference>
<dbReference type="InterPro" id="IPR012496">
    <property type="entry name" value="TMC_dom"/>
</dbReference>
<dbReference type="GO" id="GO:0016020">
    <property type="term" value="C:membrane"/>
    <property type="evidence" value="ECO:0007669"/>
    <property type="project" value="UniProtKB-SubCell"/>
</dbReference>
<evidence type="ECO:0000256" key="5">
    <source>
        <dbReference type="ARBA" id="ARBA00023136"/>
    </source>
</evidence>
<dbReference type="Proteomes" id="UP001591681">
    <property type="component" value="Unassembled WGS sequence"/>
</dbReference>
<sequence>MSRGWSTHRRGSMEEMPNRPGQNDGGQSNASSTSVEEIYLPPQPVSSRWQQSKASVSSAASLDLTRRYTLDMSTTRLGEQPGEGRTISEYKQHARRSCLLPRSCAVLCNLGLSEPEIETEIENDTAELVWDLVRMPRGMRAQAIRSLAVSFEEKRNIRLRVLEARLPKDSVKRTCCTDCCEQVSLSFHRFWMDVTACRGHLALWHGALKEIGGRFRTAVLTYFRFLKWLLMLNVGLLLLNLSFITVPEIVHMPNTINTTFKGLELLTGTGYFDQSVMFYGGYSGEVIKRGSYHMQLAYLFTMFAYMMLCGISIVYRLGNSVWRNVIAHSPTTFGAWRLLCSWDFSILNEKAIQSFQKKLFVQIKESLSDCTERPEPTPSDRLKRICLRVAVWLLYVGLAFVSCTGVYVLSTYNLQVAVHARGLKSEAFFLLLPMLVSFINLVVPLLCALFSRIEQYHNLRVQMYAALVRDVLLKMSMLGVLCYYWLTDVPSAIPCWESFVGQDVYRMAIADFLFSVLRCVFGEYLCSLIRTKCFKSLRPPEFDITRNVLDLIHAQTLVWIGLYFSPLLPIVQIVKLFILFYMKKVSISLICWPSTRPGHAAEMKTAFVALLFFPSYISSLLIMGYIVWRLKPSAHCGPFQGLDVPMDGVSSWLESTVISPHKLVIQGKLLLLLLSSIILIILCFLWQVVQDRKCVISALREQIVSEGKDKAFLLDKLCGMQAGRPQVRFLDEEVPGVRKPAYKLPQSTPGPRGPRKGRVGPTRSAPELTRGASQPTPADPPPHRSDQAVRADGRSPVSASRAESPRTSAARSPRTSMAGSPGVPRCSRVECWVEDEKPAPPSAPQLAWASAHSPPPRFPRLEPITPRGAGATAPKPGAAPGRKPRPKL</sequence>
<feature type="transmembrane region" description="Helical" evidence="6">
    <location>
        <begin position="471"/>
        <end position="487"/>
    </location>
</feature>
<feature type="transmembrane region" description="Helical" evidence="6">
    <location>
        <begin position="669"/>
        <end position="689"/>
    </location>
</feature>
<feature type="transmembrane region" description="Helical" evidence="6">
    <location>
        <begin position="225"/>
        <end position="244"/>
    </location>
</feature>
<keyword evidence="10" id="KW-1185">Reference proteome</keyword>
<evidence type="ECO:0000256" key="7">
    <source>
        <dbReference type="SAM" id="MobiDB-lite"/>
    </source>
</evidence>
<evidence type="ECO:0000256" key="6">
    <source>
        <dbReference type="RuleBase" id="RU310713"/>
    </source>
</evidence>
<keyword evidence="4 6" id="KW-1133">Transmembrane helix</keyword>
<feature type="compositionally biased region" description="Basic and acidic residues" evidence="7">
    <location>
        <begin position="781"/>
        <end position="793"/>
    </location>
</feature>
<comment type="subcellular location">
    <subcellularLocation>
        <location evidence="1 6">Membrane</location>
        <topology evidence="1 6">Multi-pass membrane protein</topology>
    </subcellularLocation>
</comment>
<feature type="region of interest" description="Disordered" evidence="7">
    <location>
        <begin position="1"/>
        <end position="52"/>
    </location>
</feature>
<evidence type="ECO:0000256" key="2">
    <source>
        <dbReference type="ARBA" id="ARBA00006510"/>
    </source>
</evidence>
<organism evidence="9 10">
    <name type="scientific">Coilia grayii</name>
    <name type="common">Gray's grenadier anchovy</name>
    <dbReference type="NCBI Taxonomy" id="363190"/>
    <lineage>
        <taxon>Eukaryota</taxon>
        <taxon>Metazoa</taxon>
        <taxon>Chordata</taxon>
        <taxon>Craniata</taxon>
        <taxon>Vertebrata</taxon>
        <taxon>Euteleostomi</taxon>
        <taxon>Actinopterygii</taxon>
        <taxon>Neopterygii</taxon>
        <taxon>Teleostei</taxon>
        <taxon>Clupei</taxon>
        <taxon>Clupeiformes</taxon>
        <taxon>Clupeoidei</taxon>
        <taxon>Engraulidae</taxon>
        <taxon>Coilinae</taxon>
        <taxon>Coilia</taxon>
    </lineage>
</organism>
<feature type="transmembrane region" description="Helical" evidence="6">
    <location>
        <begin position="389"/>
        <end position="408"/>
    </location>
</feature>
<protein>
    <recommendedName>
        <fullName evidence="6">Transmembrane channel-like protein</fullName>
    </recommendedName>
</protein>
<feature type="domain" description="TMC" evidence="8">
    <location>
        <begin position="495"/>
        <end position="600"/>
    </location>
</feature>
<name>A0ABD1JW23_9TELE</name>
<dbReference type="PANTHER" id="PTHR23302:SF5">
    <property type="entry name" value="TRANSMEMBRANE CHANNEL-LIKE PROTEIN 5"/>
    <property type="match status" value="1"/>
</dbReference>
<evidence type="ECO:0000256" key="3">
    <source>
        <dbReference type="ARBA" id="ARBA00022692"/>
    </source>
</evidence>
<keyword evidence="3 6" id="KW-0812">Transmembrane</keyword>
<dbReference type="InterPro" id="IPR038900">
    <property type="entry name" value="TMC"/>
</dbReference>
<comment type="similarity">
    <text evidence="2 6">Belongs to the TMC family.</text>
</comment>
<dbReference type="Pfam" id="PF07810">
    <property type="entry name" value="TMC"/>
    <property type="match status" value="1"/>
</dbReference>
<feature type="transmembrane region" description="Helical" evidence="6">
    <location>
        <begin position="606"/>
        <end position="628"/>
    </location>
</feature>
<dbReference type="EMBL" id="JBHFQA010000011">
    <property type="protein sequence ID" value="KAL2091067.1"/>
    <property type="molecule type" value="Genomic_DNA"/>
</dbReference>
<evidence type="ECO:0000313" key="9">
    <source>
        <dbReference type="EMBL" id="KAL2091067.1"/>
    </source>
</evidence>
<proteinExistence type="inferred from homology"/>
<accession>A0ABD1JW23</accession>
<evidence type="ECO:0000313" key="10">
    <source>
        <dbReference type="Proteomes" id="UP001591681"/>
    </source>
</evidence>